<dbReference type="GO" id="GO:0033617">
    <property type="term" value="P:mitochondrial respiratory chain complex IV assembly"/>
    <property type="evidence" value="ECO:0007669"/>
    <property type="project" value="TreeGrafter"/>
</dbReference>
<keyword evidence="3" id="KW-0812">Transmembrane</keyword>
<name>A0A317XU73_9BASI</name>
<proteinExistence type="inferred from homology"/>
<organism evidence="6 7">
    <name type="scientific">Testicularia cyperi</name>
    <dbReference type="NCBI Taxonomy" id="1882483"/>
    <lineage>
        <taxon>Eukaryota</taxon>
        <taxon>Fungi</taxon>
        <taxon>Dikarya</taxon>
        <taxon>Basidiomycota</taxon>
        <taxon>Ustilaginomycotina</taxon>
        <taxon>Ustilaginomycetes</taxon>
        <taxon>Ustilaginales</taxon>
        <taxon>Anthracoideaceae</taxon>
        <taxon>Testicularia</taxon>
    </lineage>
</organism>
<evidence type="ECO:0000256" key="2">
    <source>
        <dbReference type="ARBA" id="ARBA00009877"/>
    </source>
</evidence>
<evidence type="ECO:0000313" key="6">
    <source>
        <dbReference type="EMBL" id="PWZ00919.1"/>
    </source>
</evidence>
<dbReference type="GO" id="GO:0032979">
    <property type="term" value="P:protein insertion into mitochondrial inner membrane from matrix"/>
    <property type="evidence" value="ECO:0007669"/>
    <property type="project" value="TreeGrafter"/>
</dbReference>
<comment type="subcellular location">
    <subcellularLocation>
        <location evidence="1">Membrane</location>
        <topology evidence="1">Multi-pass membrane protein</topology>
    </subcellularLocation>
</comment>
<evidence type="ECO:0000256" key="4">
    <source>
        <dbReference type="ARBA" id="ARBA00022989"/>
    </source>
</evidence>
<evidence type="ECO:0000313" key="7">
    <source>
        <dbReference type="Proteomes" id="UP000246740"/>
    </source>
</evidence>
<dbReference type="PANTHER" id="PTHR12428">
    <property type="entry name" value="OXA1"/>
    <property type="match status" value="1"/>
</dbReference>
<sequence length="428" mass="45786">MSGLGIFRVTAAAAGAQMRLARGPTLAVARQSSPLAGSIPLRGFASSSSSRSALTDPSSSSASAAYEAPSALSAPASESGADSASTAAEVVAANGGFELLQPWVPTIHNLADTLHFSGPHAHALSIFAVAFAVRTVVTLPVTLWQRSKTRKLSEKVLPEWKILKEQIPQTVRARCRRSGKSYEEFEVEVRKELKEQLAQLLRKHKASPLPALFGPATVSIPVFLLMTALLRQSALDPSTPFASEVLPWWEPSPELAAQFKASTAILADRGFDDAMIDKLKGTMGGPTLVDRDSTMYGPVAFGMLTLANTELNSWSRRSLAKISAAAEADAAPAATRTNRPDAAAKAADKLLEQPEEEPRRSRIITNALRVLAIAFIPIASQAPGVLVVYWLSSGVYTLLQNSVLTILDRRRELRKTQSSLTAQGRVSP</sequence>
<keyword evidence="4" id="KW-1133">Transmembrane helix</keyword>
<comment type="similarity">
    <text evidence="2">Belongs to the OXA1/ALB3/YidC family.</text>
</comment>
<dbReference type="InParanoid" id="A0A317XU73"/>
<dbReference type="STRING" id="1882483.A0A317XU73"/>
<reference evidence="6 7" key="1">
    <citation type="journal article" date="2018" name="Mol. Biol. Evol.">
        <title>Broad Genomic Sampling Reveals a Smut Pathogenic Ancestry of the Fungal Clade Ustilaginomycotina.</title>
        <authorList>
            <person name="Kijpornyongpan T."/>
            <person name="Mondo S.J."/>
            <person name="Barry K."/>
            <person name="Sandor L."/>
            <person name="Lee J."/>
            <person name="Lipzen A."/>
            <person name="Pangilinan J."/>
            <person name="LaButti K."/>
            <person name="Hainaut M."/>
            <person name="Henrissat B."/>
            <person name="Grigoriev I.V."/>
            <person name="Spatafora J.W."/>
            <person name="Aime M.C."/>
        </authorList>
    </citation>
    <scope>NUCLEOTIDE SEQUENCE [LARGE SCALE GENOMIC DNA]</scope>
    <source>
        <strain evidence="6 7">MCA 3645</strain>
    </source>
</reference>
<gene>
    <name evidence="6" type="ORF">BCV70DRAFT_199286</name>
</gene>
<protein>
    <submittedName>
        <fullName evidence="6">Uncharacterized protein</fullName>
    </submittedName>
</protein>
<keyword evidence="7" id="KW-1185">Reference proteome</keyword>
<dbReference type="PANTHER" id="PTHR12428:SF65">
    <property type="entry name" value="CYTOCHROME C OXIDASE ASSEMBLY PROTEIN COX18, MITOCHONDRIAL"/>
    <property type="match status" value="1"/>
</dbReference>
<keyword evidence="5" id="KW-0472">Membrane</keyword>
<dbReference type="Proteomes" id="UP000246740">
    <property type="component" value="Unassembled WGS sequence"/>
</dbReference>
<dbReference type="GO" id="GO:0032977">
    <property type="term" value="F:membrane insertase activity"/>
    <property type="evidence" value="ECO:0007669"/>
    <property type="project" value="InterPro"/>
</dbReference>
<dbReference type="GO" id="GO:0005743">
    <property type="term" value="C:mitochondrial inner membrane"/>
    <property type="evidence" value="ECO:0007669"/>
    <property type="project" value="TreeGrafter"/>
</dbReference>
<dbReference type="EMBL" id="KZ819191">
    <property type="protein sequence ID" value="PWZ00919.1"/>
    <property type="molecule type" value="Genomic_DNA"/>
</dbReference>
<dbReference type="AlphaFoldDB" id="A0A317XU73"/>
<evidence type="ECO:0000256" key="3">
    <source>
        <dbReference type="ARBA" id="ARBA00022692"/>
    </source>
</evidence>
<accession>A0A317XU73</accession>
<evidence type="ECO:0000256" key="5">
    <source>
        <dbReference type="ARBA" id="ARBA00023136"/>
    </source>
</evidence>
<dbReference type="OrthoDB" id="2436667at2759"/>
<evidence type="ECO:0000256" key="1">
    <source>
        <dbReference type="ARBA" id="ARBA00004141"/>
    </source>
</evidence>
<dbReference type="InterPro" id="IPR001708">
    <property type="entry name" value="YidC/ALB3/OXA1/COX18"/>
</dbReference>